<reference evidence="3" key="1">
    <citation type="journal article" date="2012" name="Science">
        <title>The Paleozoic origin of enzymatic lignin decomposition reconstructed from 31 fungal genomes.</title>
        <authorList>
            <person name="Floudas D."/>
            <person name="Binder M."/>
            <person name="Riley R."/>
            <person name="Barry K."/>
            <person name="Blanchette R.A."/>
            <person name="Henrissat B."/>
            <person name="Martinez A.T."/>
            <person name="Otillar R."/>
            <person name="Spatafora J.W."/>
            <person name="Yadav J.S."/>
            <person name="Aerts A."/>
            <person name="Benoit I."/>
            <person name="Boyd A."/>
            <person name="Carlson A."/>
            <person name="Copeland A."/>
            <person name="Coutinho P.M."/>
            <person name="de Vries R.P."/>
            <person name="Ferreira P."/>
            <person name="Findley K."/>
            <person name="Foster B."/>
            <person name="Gaskell J."/>
            <person name="Glotzer D."/>
            <person name="Gorecki P."/>
            <person name="Heitman J."/>
            <person name="Hesse C."/>
            <person name="Hori C."/>
            <person name="Igarashi K."/>
            <person name="Jurgens J.A."/>
            <person name="Kallen N."/>
            <person name="Kersten P."/>
            <person name="Kohler A."/>
            <person name="Kuees U."/>
            <person name="Kumar T.K.A."/>
            <person name="Kuo A."/>
            <person name="LaButti K."/>
            <person name="Larrondo L.F."/>
            <person name="Lindquist E."/>
            <person name="Ling A."/>
            <person name="Lombard V."/>
            <person name="Lucas S."/>
            <person name="Lundell T."/>
            <person name="Martin R."/>
            <person name="McLaughlin D.J."/>
            <person name="Morgenstern I."/>
            <person name="Morin E."/>
            <person name="Murat C."/>
            <person name="Nagy L.G."/>
            <person name="Nolan M."/>
            <person name="Ohm R.A."/>
            <person name="Patyshakuliyeva A."/>
            <person name="Rokas A."/>
            <person name="Ruiz-Duenas F.J."/>
            <person name="Sabat G."/>
            <person name="Salamov A."/>
            <person name="Samejima M."/>
            <person name="Schmutz J."/>
            <person name="Slot J.C."/>
            <person name="St John F."/>
            <person name="Stenlid J."/>
            <person name="Sun H."/>
            <person name="Sun S."/>
            <person name="Syed K."/>
            <person name="Tsang A."/>
            <person name="Wiebenga A."/>
            <person name="Young D."/>
            <person name="Pisabarro A."/>
            <person name="Eastwood D.C."/>
            <person name="Martin F."/>
            <person name="Cullen D."/>
            <person name="Grigoriev I.V."/>
            <person name="Hibbett D.S."/>
        </authorList>
    </citation>
    <scope>NUCLEOTIDE SEQUENCE [LARGE SCALE GENOMIC DNA]</scope>
    <source>
        <strain evidence="3">MF3/22</strain>
    </source>
</reference>
<feature type="compositionally biased region" description="Basic and acidic residues" evidence="1">
    <location>
        <begin position="74"/>
        <end position="139"/>
    </location>
</feature>
<dbReference type="AlphaFoldDB" id="R7SGZ2"/>
<organism evidence="2 3">
    <name type="scientific">Fomitiporia mediterranea (strain MF3/22)</name>
    <name type="common">Grapevine white-rot fungus</name>
    <dbReference type="NCBI Taxonomy" id="694068"/>
    <lineage>
        <taxon>Eukaryota</taxon>
        <taxon>Fungi</taxon>
        <taxon>Dikarya</taxon>
        <taxon>Basidiomycota</taxon>
        <taxon>Agaricomycotina</taxon>
        <taxon>Agaricomycetes</taxon>
        <taxon>Hymenochaetales</taxon>
        <taxon>Hymenochaetaceae</taxon>
        <taxon>Fomitiporia</taxon>
    </lineage>
</organism>
<dbReference type="KEGG" id="fme:FOMMEDRAFT_162865"/>
<feature type="region of interest" description="Disordered" evidence="1">
    <location>
        <begin position="1"/>
        <end position="176"/>
    </location>
</feature>
<feature type="compositionally biased region" description="Basic and acidic residues" evidence="1">
    <location>
        <begin position="41"/>
        <end position="52"/>
    </location>
</feature>
<dbReference type="RefSeq" id="XP_007272170.1">
    <property type="nucleotide sequence ID" value="XM_007272108.1"/>
</dbReference>
<keyword evidence="3" id="KW-1185">Reference proteome</keyword>
<accession>R7SGZ2</accession>
<evidence type="ECO:0000313" key="3">
    <source>
        <dbReference type="Proteomes" id="UP000053630"/>
    </source>
</evidence>
<dbReference type="Proteomes" id="UP000053630">
    <property type="component" value="Unassembled WGS sequence"/>
</dbReference>
<dbReference type="GeneID" id="18675916"/>
<gene>
    <name evidence="2" type="ORF">FOMMEDRAFT_162865</name>
</gene>
<proteinExistence type="predicted"/>
<feature type="compositionally biased region" description="Basic and acidic residues" evidence="1">
    <location>
        <begin position="191"/>
        <end position="210"/>
    </location>
</feature>
<feature type="compositionally biased region" description="Basic and acidic residues" evidence="1">
    <location>
        <begin position="148"/>
        <end position="158"/>
    </location>
</feature>
<evidence type="ECO:0000313" key="2">
    <source>
        <dbReference type="EMBL" id="EJC97567.1"/>
    </source>
</evidence>
<feature type="region of interest" description="Disordered" evidence="1">
    <location>
        <begin position="191"/>
        <end position="214"/>
    </location>
</feature>
<dbReference type="EMBL" id="JH718062">
    <property type="protein sequence ID" value="EJC97567.1"/>
    <property type="molecule type" value="Genomic_DNA"/>
</dbReference>
<name>R7SGZ2_FOMME</name>
<evidence type="ECO:0000256" key="1">
    <source>
        <dbReference type="SAM" id="MobiDB-lite"/>
    </source>
</evidence>
<protein>
    <submittedName>
        <fullName evidence="2">Uncharacterized protein</fullName>
    </submittedName>
</protein>
<sequence length="306" mass="34481">MDMDDKLVKRMLSSDTENEPEDKVAKEETDGLTTDPESEDKESSDNDAHNDNNSEGEEVLSVPVEGQSGNCKVTVEELAKVKEDKAAARAKAKAEAEKATWAKVKEEAQAKVKKEKEREKEREKEKEKEREKEKEKEKATALAQSAMKQKDRKEKEGSKGSNTVTNTERLKVVVEKGNKPVPEEVVKLEKKKPVTEKEKVNTRRDGKEKQVIVIPQVVTKPEKKKEDKSKEKEPVLVLPSKKHTIVEVEIPVSSKETHAKNRKVVVESSSKEDEDIPLDWAEGMVFHTPECVKCAERHKGPQGSTH</sequence>